<evidence type="ECO:0000313" key="7">
    <source>
        <dbReference type="Proteomes" id="UP000694580"/>
    </source>
</evidence>
<evidence type="ECO:0000256" key="4">
    <source>
        <dbReference type="SAM" id="MobiDB-lite"/>
    </source>
</evidence>
<keyword evidence="2" id="KW-0963">Cytoplasm</keyword>
<evidence type="ECO:0000256" key="1">
    <source>
        <dbReference type="ARBA" id="ARBA00004496"/>
    </source>
</evidence>
<feature type="region of interest" description="Disordered" evidence="4">
    <location>
        <begin position="394"/>
        <end position="415"/>
    </location>
</feature>
<comment type="subcellular location">
    <subcellularLocation>
        <location evidence="1">Cytoplasm</location>
    </subcellularLocation>
</comment>
<dbReference type="Gene3D" id="2.60.120.650">
    <property type="entry name" value="Cupin"/>
    <property type="match status" value="1"/>
</dbReference>
<dbReference type="SMART" id="SM00558">
    <property type="entry name" value="JmjC"/>
    <property type="match status" value="1"/>
</dbReference>
<evidence type="ECO:0000256" key="3">
    <source>
        <dbReference type="ARBA" id="ARBA00037342"/>
    </source>
</evidence>
<keyword evidence="7" id="KW-1185">Reference proteome</keyword>
<accession>A0AAY4BVW9</accession>
<reference evidence="6 7" key="1">
    <citation type="submission" date="2020-06" db="EMBL/GenBank/DDBJ databases">
        <authorList>
            <consortium name="Wellcome Sanger Institute Data Sharing"/>
        </authorList>
    </citation>
    <scope>NUCLEOTIDE SEQUENCE [LARGE SCALE GENOMIC DNA]</scope>
</reference>
<dbReference type="InterPro" id="IPR003347">
    <property type="entry name" value="JmjC_dom"/>
</dbReference>
<dbReference type="InterPro" id="IPR041667">
    <property type="entry name" value="Cupin_8"/>
</dbReference>
<feature type="region of interest" description="Disordered" evidence="4">
    <location>
        <begin position="353"/>
        <end position="378"/>
    </location>
</feature>
<dbReference type="Proteomes" id="UP000694580">
    <property type="component" value="Chromosome 9"/>
</dbReference>
<reference evidence="6" key="2">
    <citation type="submission" date="2025-08" db="UniProtKB">
        <authorList>
            <consortium name="Ensembl"/>
        </authorList>
    </citation>
    <scope>IDENTIFICATION</scope>
</reference>
<dbReference type="Ensembl" id="ENSDCDT00010030689.1">
    <property type="protein sequence ID" value="ENSDCDP00010024727.1"/>
    <property type="gene ID" value="ENSDCDG00010015780.1"/>
</dbReference>
<name>A0AAY4BVW9_9TELE</name>
<dbReference type="GeneTree" id="ENSGT00940000159893"/>
<dbReference type="Pfam" id="PF13621">
    <property type="entry name" value="Cupin_8"/>
    <property type="match status" value="1"/>
</dbReference>
<gene>
    <name evidence="6" type="primary">HSPBAP1</name>
</gene>
<dbReference type="AlphaFoldDB" id="A0AAY4BVW9"/>
<evidence type="ECO:0000256" key="2">
    <source>
        <dbReference type="ARBA" id="ARBA00022490"/>
    </source>
</evidence>
<proteinExistence type="predicted"/>
<evidence type="ECO:0000259" key="5">
    <source>
        <dbReference type="PROSITE" id="PS51184"/>
    </source>
</evidence>
<protein>
    <recommendedName>
        <fullName evidence="5">JmjC domain-containing protein</fullName>
    </recommendedName>
</protein>
<organism evidence="6 7">
    <name type="scientific">Denticeps clupeoides</name>
    <name type="common">denticle herring</name>
    <dbReference type="NCBI Taxonomy" id="299321"/>
    <lineage>
        <taxon>Eukaryota</taxon>
        <taxon>Metazoa</taxon>
        <taxon>Chordata</taxon>
        <taxon>Craniata</taxon>
        <taxon>Vertebrata</taxon>
        <taxon>Euteleostomi</taxon>
        <taxon>Actinopterygii</taxon>
        <taxon>Neopterygii</taxon>
        <taxon>Teleostei</taxon>
        <taxon>Clupei</taxon>
        <taxon>Clupeiformes</taxon>
        <taxon>Denticipitoidei</taxon>
        <taxon>Denticipitidae</taxon>
        <taxon>Denticeps</taxon>
    </lineage>
</organism>
<dbReference type="GO" id="GO:0005737">
    <property type="term" value="C:cytoplasm"/>
    <property type="evidence" value="ECO:0007669"/>
    <property type="project" value="UniProtKB-SubCell"/>
</dbReference>
<feature type="domain" description="JmjC" evidence="5">
    <location>
        <begin position="134"/>
        <end position="298"/>
    </location>
</feature>
<dbReference type="PANTHER" id="PTHR12461:SF43">
    <property type="entry name" value="HSPB1-ASSOCIATED PROTEIN 1"/>
    <property type="match status" value="1"/>
</dbReference>
<evidence type="ECO:0000313" key="6">
    <source>
        <dbReference type="Ensembl" id="ENSDCDP00010024727.1"/>
    </source>
</evidence>
<dbReference type="FunFam" id="2.60.120.650:FF:000018">
    <property type="entry name" value="HSPB1-associated protein 1 homolog"/>
    <property type="match status" value="1"/>
</dbReference>
<dbReference type="PANTHER" id="PTHR12461">
    <property type="entry name" value="HYPOXIA-INDUCIBLE FACTOR 1 ALPHA INHIBITOR-RELATED"/>
    <property type="match status" value="1"/>
</dbReference>
<dbReference type="PROSITE" id="PS51184">
    <property type="entry name" value="JMJC"/>
    <property type="match status" value="1"/>
</dbReference>
<reference evidence="6" key="3">
    <citation type="submission" date="2025-09" db="UniProtKB">
        <authorList>
            <consortium name="Ensembl"/>
        </authorList>
    </citation>
    <scope>IDENTIFICATION</scope>
</reference>
<comment type="function">
    <text evidence="3">May play a role in cellular stress response.</text>
</comment>
<dbReference type="SUPFAM" id="SSF51197">
    <property type="entry name" value="Clavaminate synthase-like"/>
    <property type="match status" value="1"/>
</dbReference>
<sequence>GSGLKDTTTEPKWRCFILCLHSEETCSREDVMSCKPFSPEEARGIVESLQQPAVFLDMTGDWPGLSWTADNLRLFLGDRTLRFRMGRRQTDTSPLFETQCSYVDANLKEFLCWTSGQKGTCTGPFCDYLISDYWAYADYKYIAFLFKDNEDMFKDVVWSDFGYPGINGAASTLWLGTEGANTPCHMDSYGCNLILQVQGRKRWHLFPPEDTKRLYPTRIPYEESSVFSQVNVLQPDLDMFPGFREARAHVVTLQPGQVLFVPRHWWHYVESVDPVTVSINSWMEQEADDETRVGEALTKTLVCAMKTTPSQDNNDNWLNPTEDGVTSHGENLQYLSLALQACMKRRRVAEVPSPAKQCSSGHLKRNHSGHVKTEDHEGSVTFGPHLIPVFCQTETHPVSPRSRSESEAQSSPTPISTNELLESLLHPELITTLTRLLLPIIECHGRREI</sequence>